<protein>
    <submittedName>
        <fullName evidence="8">POLI protein</fullName>
    </submittedName>
</protein>
<dbReference type="Gene3D" id="6.10.250.1630">
    <property type="match status" value="2"/>
</dbReference>
<dbReference type="InterPro" id="IPR025527">
    <property type="entry name" value="HUWE1/Rev1_UBM"/>
</dbReference>
<dbReference type="Gene3D" id="3.40.1170.60">
    <property type="match status" value="1"/>
</dbReference>
<dbReference type="GO" id="GO:0006281">
    <property type="term" value="P:DNA repair"/>
    <property type="evidence" value="ECO:0007669"/>
    <property type="project" value="InterPro"/>
</dbReference>
<feature type="domain" description="DNA polymerase Y-family little finger" evidence="6">
    <location>
        <begin position="338"/>
        <end position="462"/>
    </location>
</feature>
<feature type="region of interest" description="Disordered" evidence="4">
    <location>
        <begin position="1"/>
        <end position="62"/>
    </location>
</feature>
<dbReference type="InterPro" id="IPR053848">
    <property type="entry name" value="IMS_HHH_1"/>
</dbReference>
<dbReference type="FunFam" id="3.30.1490.100:FF:000003">
    <property type="entry name" value="Polymerase (DNA directed) iota"/>
    <property type="match status" value="1"/>
</dbReference>
<dbReference type="Pfam" id="PF21999">
    <property type="entry name" value="IMS_HHH_1"/>
    <property type="match status" value="1"/>
</dbReference>
<sequence>MASSWKRKYEEIDDNYDDGDNDVEVEDAEEDWGASMDDNTQGQHLHVPDKKQRRLSQSQHSLGEEDTSRVIVHIDVDCFYAQVEMIRDPSLRDKPLGIQQKYIVVTCNYVARKRGVTKLMGIKQAKELCPELVLVKGEDLTHYREMSYKITEALQKFSPLVERLGFDENFIDVTEAVNARVMSSSSPQLNGHTFPEIETEDDLLKDERHTRLVCGSQIAGEMRETLHSELGITCCAGIAHNKLLAKLVAGRHKPNQQTTLLPEGVQPLMGTLKTVRNIPGIGSRTFKRLQTLGISTVQDLQDAPAGVLQTEFGPQTAQVMQQLCCGVDPSPVTPTGPPQTISDEDSFKKCGSLQNAKERMTGLLQSLMKRLKGDGRIPHVLRVTVRKLSSTNKWTNRESRQSAIPSHLFGTGGDDNKDKETISKLLDLCVMLFCKMVDVSHPFHLTLINICFAKLETRSKQSTSIKSFFQNEPSSTQTLQKSPTLKKASEQSQTPQGKSSRSSIESFFSRPQQRSSSFSEARNKSCVTSMADHTPYTTTSQENTEATPSTSLKSFFMAKNKDGQNNSVGTDFATESCHNDHVPCSNLNDSSLIRTFTTFQYHGHSHGVSFAQETEHNPLSRVRTLPSGVDPEVFSELPPEIQKEIYAFSYQGSGDVDRNPSTSQSIDHRILNTETPCSSENLSQIECQGSEEVEETVSKVVNTESVAEDIVLPSGIDPAVFSELPREMRVELLNSWQRNNTSTDSTQKERRPQAKKTGKSPSIAQYFKKTDS</sequence>
<dbReference type="Pfam" id="PF00817">
    <property type="entry name" value="IMS"/>
    <property type="match status" value="1"/>
</dbReference>
<dbReference type="GO" id="GO:0003887">
    <property type="term" value="F:DNA-directed DNA polymerase activity"/>
    <property type="evidence" value="ECO:0007669"/>
    <property type="project" value="InterPro"/>
</dbReference>
<evidence type="ECO:0000256" key="2">
    <source>
        <dbReference type="ARBA" id="ARBA00022634"/>
    </source>
</evidence>
<dbReference type="Gene3D" id="1.10.150.20">
    <property type="entry name" value="5' to 3' exonuclease, C-terminal subdomain"/>
    <property type="match status" value="1"/>
</dbReference>
<organism evidence="8 9">
    <name type="scientific">Branchiostoma lanceolatum</name>
    <name type="common">Common lancelet</name>
    <name type="synonym">Amphioxus lanceolatum</name>
    <dbReference type="NCBI Taxonomy" id="7740"/>
    <lineage>
        <taxon>Eukaryota</taxon>
        <taxon>Metazoa</taxon>
        <taxon>Chordata</taxon>
        <taxon>Cephalochordata</taxon>
        <taxon>Leptocardii</taxon>
        <taxon>Amphioxiformes</taxon>
        <taxon>Branchiostomatidae</taxon>
        <taxon>Branchiostoma</taxon>
    </lineage>
</organism>
<evidence type="ECO:0000313" key="9">
    <source>
        <dbReference type="Proteomes" id="UP000838412"/>
    </source>
</evidence>
<gene>
    <name evidence="8" type="primary">POLI</name>
    <name evidence="8" type="ORF">BLAG_LOCUS13503</name>
</gene>
<evidence type="ECO:0000259" key="6">
    <source>
        <dbReference type="Pfam" id="PF11799"/>
    </source>
</evidence>
<dbReference type="Gene3D" id="3.30.1490.100">
    <property type="entry name" value="DNA polymerase, Y-family, little finger domain"/>
    <property type="match status" value="1"/>
</dbReference>
<dbReference type="InterPro" id="IPR036775">
    <property type="entry name" value="DNA_pol_Y-fam_lit_finger_sf"/>
</dbReference>
<dbReference type="SUPFAM" id="SSF56672">
    <property type="entry name" value="DNA/RNA polymerases"/>
    <property type="match status" value="1"/>
</dbReference>
<feature type="compositionally biased region" description="Polar residues" evidence="4">
    <location>
        <begin position="735"/>
        <end position="745"/>
    </location>
</feature>
<dbReference type="Gene3D" id="3.30.70.270">
    <property type="match status" value="1"/>
</dbReference>
<evidence type="ECO:0000256" key="4">
    <source>
        <dbReference type="SAM" id="MobiDB-lite"/>
    </source>
</evidence>
<dbReference type="Pfam" id="PF14377">
    <property type="entry name" value="UBM"/>
    <property type="match status" value="2"/>
</dbReference>
<evidence type="ECO:0000256" key="3">
    <source>
        <dbReference type="ARBA" id="ARBA00022679"/>
    </source>
</evidence>
<feature type="compositionally biased region" description="Low complexity" evidence="4">
    <location>
        <begin position="499"/>
        <end position="519"/>
    </location>
</feature>
<dbReference type="InterPro" id="IPR001126">
    <property type="entry name" value="UmuC"/>
</dbReference>
<dbReference type="PANTHER" id="PTHR46404">
    <property type="entry name" value="DNA POLYMERASE IOTA"/>
    <property type="match status" value="1"/>
</dbReference>
<dbReference type="SUPFAM" id="SSF100879">
    <property type="entry name" value="Lesion bypass DNA polymerase (Y-family), little finger domain"/>
    <property type="match status" value="1"/>
</dbReference>
<feature type="region of interest" description="Disordered" evidence="4">
    <location>
        <begin position="467"/>
        <end position="524"/>
    </location>
</feature>
<dbReference type="GO" id="GO:0003684">
    <property type="term" value="F:damaged DNA binding"/>
    <property type="evidence" value="ECO:0007669"/>
    <property type="project" value="InterPro"/>
</dbReference>
<dbReference type="EMBL" id="OV696687">
    <property type="protein sequence ID" value="CAH1253906.1"/>
    <property type="molecule type" value="Genomic_DNA"/>
</dbReference>
<feature type="domain" description="UmuC" evidence="5">
    <location>
        <begin position="74"/>
        <end position="249"/>
    </location>
</feature>
<keyword evidence="9" id="KW-1185">Reference proteome</keyword>
<dbReference type="PIRSF" id="PIRSF036603">
    <property type="entry name" value="DPol_eta"/>
    <property type="match status" value="1"/>
</dbReference>
<comment type="similarity">
    <text evidence="1">Belongs to the DNA polymerase type-Y family.</text>
</comment>
<dbReference type="Proteomes" id="UP000838412">
    <property type="component" value="Chromosome 2"/>
</dbReference>
<dbReference type="InterPro" id="IPR043502">
    <property type="entry name" value="DNA/RNA_pol_sf"/>
</dbReference>
<accession>A0A8J9ZH74</accession>
<evidence type="ECO:0000259" key="7">
    <source>
        <dbReference type="Pfam" id="PF21999"/>
    </source>
</evidence>
<dbReference type="GO" id="GO:0019985">
    <property type="term" value="P:translesion synthesis"/>
    <property type="evidence" value="ECO:0007669"/>
    <property type="project" value="TreeGrafter"/>
</dbReference>
<evidence type="ECO:0000256" key="1">
    <source>
        <dbReference type="ARBA" id="ARBA00010945"/>
    </source>
</evidence>
<name>A0A8J9ZH74_BRALA</name>
<keyword evidence="2" id="KW-0237">DNA synthesis</keyword>
<evidence type="ECO:0000259" key="5">
    <source>
        <dbReference type="Pfam" id="PF00817"/>
    </source>
</evidence>
<feature type="region of interest" description="Disordered" evidence="4">
    <location>
        <begin position="735"/>
        <end position="772"/>
    </location>
</feature>
<dbReference type="InterPro" id="IPR017961">
    <property type="entry name" value="DNA_pol_Y-fam_little_finger"/>
</dbReference>
<dbReference type="InterPro" id="IPR043128">
    <property type="entry name" value="Rev_trsase/Diguanyl_cyclase"/>
</dbReference>
<evidence type="ECO:0000313" key="8">
    <source>
        <dbReference type="EMBL" id="CAH1253906.1"/>
    </source>
</evidence>
<dbReference type="PANTHER" id="PTHR46404:SF1">
    <property type="entry name" value="DNA POLYMERASE IOTA"/>
    <property type="match status" value="1"/>
</dbReference>
<feature type="region of interest" description="Disordered" evidence="4">
    <location>
        <begin position="392"/>
        <end position="416"/>
    </location>
</feature>
<dbReference type="OrthoDB" id="447129at2759"/>
<feature type="compositionally biased region" description="Polar residues" evidence="4">
    <location>
        <begin position="467"/>
        <end position="483"/>
    </location>
</feature>
<dbReference type="AlphaFoldDB" id="A0A8J9ZH74"/>
<feature type="domain" description="DNA polymerase IV/DNA polymerase iota-like thumb" evidence="7">
    <location>
        <begin position="277"/>
        <end position="328"/>
    </location>
</feature>
<keyword evidence="3" id="KW-0808">Transferase</keyword>
<reference evidence="8" key="1">
    <citation type="submission" date="2022-01" db="EMBL/GenBank/DDBJ databases">
        <authorList>
            <person name="Braso-Vives M."/>
        </authorList>
    </citation>
    <scope>NUCLEOTIDE SEQUENCE</scope>
</reference>
<dbReference type="Pfam" id="PF11799">
    <property type="entry name" value="IMS_C"/>
    <property type="match status" value="1"/>
</dbReference>
<proteinExistence type="inferred from homology"/>
<dbReference type="FunFam" id="3.30.70.270:FF:000013">
    <property type="entry name" value="Polymerase (DNA directed) iota"/>
    <property type="match status" value="1"/>
</dbReference>
<dbReference type="FunFam" id="3.40.1170.60:FF:000006">
    <property type="entry name" value="DNA polymerase iota"/>
    <property type="match status" value="1"/>
</dbReference>
<feature type="compositionally biased region" description="Acidic residues" evidence="4">
    <location>
        <begin position="11"/>
        <end position="32"/>
    </location>
</feature>